<dbReference type="InterPro" id="IPR010373">
    <property type="entry name" value="DUF968"/>
</dbReference>
<protein>
    <submittedName>
        <fullName evidence="1">DUF968 domain-containing protein</fullName>
    </submittedName>
</protein>
<comment type="caution">
    <text evidence="1">The sequence shown here is derived from an EMBL/GenBank/DDBJ whole genome shotgun (WGS) entry which is preliminary data.</text>
</comment>
<keyword evidence="2" id="KW-1185">Reference proteome</keyword>
<gene>
    <name evidence="1" type="ORF">L6637_41540</name>
</gene>
<accession>A0ABS9M268</accession>
<reference evidence="1" key="1">
    <citation type="submission" date="2022-01" db="EMBL/GenBank/DDBJ databases">
        <title>Genome sequnece data of strain Bradyrhizobium sp. nov.</title>
        <authorList>
            <person name="Zhang J."/>
        </authorList>
    </citation>
    <scope>NUCLEOTIDE SEQUENCE</scope>
    <source>
        <strain evidence="1">WYCCWR 12774</strain>
    </source>
</reference>
<evidence type="ECO:0000313" key="2">
    <source>
        <dbReference type="Proteomes" id="UP001139012"/>
    </source>
</evidence>
<dbReference type="RefSeq" id="WP_237874366.1">
    <property type="nucleotide sequence ID" value="NZ_JAKLUA010000049.1"/>
</dbReference>
<dbReference type="Pfam" id="PF06147">
    <property type="entry name" value="DUF968"/>
    <property type="match status" value="1"/>
</dbReference>
<sequence>MAFPKEPARKRSKAHLRFVRGQPCLICKPEPSDAHHLKFAQPRALGRKVSDEFTVPLCRSHHQDLHRVGNEKSWWSNMQVDPASYRAGPLGR</sequence>
<proteinExistence type="predicted"/>
<dbReference type="Proteomes" id="UP001139012">
    <property type="component" value="Unassembled WGS sequence"/>
</dbReference>
<dbReference type="EMBL" id="JAKLUA010000049">
    <property type="protein sequence ID" value="MCG2673360.1"/>
    <property type="molecule type" value="Genomic_DNA"/>
</dbReference>
<name>A0ABS9M268_9BRAD</name>
<organism evidence="1 2">
    <name type="scientific">Bradyrhizobium zhengyangense</name>
    <dbReference type="NCBI Taxonomy" id="2911009"/>
    <lineage>
        <taxon>Bacteria</taxon>
        <taxon>Pseudomonadati</taxon>
        <taxon>Pseudomonadota</taxon>
        <taxon>Alphaproteobacteria</taxon>
        <taxon>Hyphomicrobiales</taxon>
        <taxon>Nitrobacteraceae</taxon>
        <taxon>Bradyrhizobium</taxon>
    </lineage>
</organism>
<evidence type="ECO:0000313" key="1">
    <source>
        <dbReference type="EMBL" id="MCG2673360.1"/>
    </source>
</evidence>
<dbReference type="Gene3D" id="3.30.40.190">
    <property type="match status" value="1"/>
</dbReference>